<evidence type="ECO:0000256" key="3">
    <source>
        <dbReference type="ARBA" id="ARBA00023224"/>
    </source>
</evidence>
<dbReference type="InterPro" id="IPR000727">
    <property type="entry name" value="T_SNARE_dom"/>
</dbReference>
<accession>A0ABX2TJ98</accession>
<dbReference type="PROSITE" id="PS50111">
    <property type="entry name" value="CHEMOTAXIS_TRANSDUC_2"/>
    <property type="match status" value="1"/>
</dbReference>
<keyword evidence="2" id="KW-1003">Cell membrane</keyword>
<evidence type="ECO:0000259" key="8">
    <source>
        <dbReference type="PROSITE" id="PS50192"/>
    </source>
</evidence>
<feature type="domain" description="Methyl-accepting transducer" evidence="7">
    <location>
        <begin position="298"/>
        <end position="541"/>
    </location>
</feature>
<evidence type="ECO:0000259" key="9">
    <source>
        <dbReference type="PROSITE" id="PS50885"/>
    </source>
</evidence>
<evidence type="ECO:0000256" key="2">
    <source>
        <dbReference type="ARBA" id="ARBA00022519"/>
    </source>
</evidence>
<dbReference type="InterPro" id="IPR007891">
    <property type="entry name" value="CHASE3"/>
</dbReference>
<evidence type="ECO:0000313" key="11">
    <source>
        <dbReference type="Proteomes" id="UP000584642"/>
    </source>
</evidence>
<comment type="similarity">
    <text evidence="4">Belongs to the methyl-accepting chemotaxis (MCP) protein family.</text>
</comment>
<feature type="domain" description="T-SNARE coiled-coil homology" evidence="8">
    <location>
        <begin position="457"/>
        <end position="519"/>
    </location>
</feature>
<dbReference type="Proteomes" id="UP000584642">
    <property type="component" value="Unassembled WGS sequence"/>
</dbReference>
<evidence type="ECO:0000256" key="1">
    <source>
        <dbReference type="ARBA" id="ARBA00004429"/>
    </source>
</evidence>
<feature type="transmembrane region" description="Helical" evidence="6">
    <location>
        <begin position="183"/>
        <end position="210"/>
    </location>
</feature>
<dbReference type="EMBL" id="JABFDB010000040">
    <property type="protein sequence ID" value="NYZ24431.1"/>
    <property type="molecule type" value="Genomic_DNA"/>
</dbReference>
<keyword evidence="6" id="KW-1133">Transmembrane helix</keyword>
<evidence type="ECO:0000256" key="4">
    <source>
        <dbReference type="ARBA" id="ARBA00029447"/>
    </source>
</evidence>
<keyword evidence="11" id="KW-1185">Reference proteome</keyword>
<sequence>MSWFADLRIGRKLTVTFGVLLATLIAVNAAGVWKLDFIRTSNALTLHTFRVIESARLLVTAMVDQETGLRGYIVTADEAFLEPYRNGVAAFRTTFDQVKALTADNPEQQRRLEALKAKAEDWRTSVAEPQIARVRQPEGRAAALAETAKGTGKEAMDAIRQTAAAIEDAERTLLAQRRADQSAAYGTGFLLLIGGTVVSAVISLLIGLLISRSIGTPILTMAAAMRELAGGQRDVAIPGLGRADEVGTMAEAMDVFKQNAIEADRLAAAQRMEEEAKARRAERLETLARDFERSVTEVVQTLAASARQMQGAAGSLAHNADETKRQSGAVAAASDQASANVQTVATAAEELSASIAEIGRQVVQSTQVAGRAVSGADRAGTVIGSLADAAQRIGDVVDLINTIAAQTNLLALNATIEAARAGEAGKGFAVVASEVKSLASQTARATEDISQQIAGIQGATREAVEAIEEIGRVITEISQITAAIASAVEQQGAATGEISRNVQEAAQGTQVVTTSIVDVTRTAADTGRAAIEVRQAADDLTRQSTRIGAEVDSFLRGVKAA</sequence>
<evidence type="ECO:0000256" key="6">
    <source>
        <dbReference type="SAM" id="Phobius"/>
    </source>
</evidence>
<keyword evidence="3 5" id="KW-0807">Transducer</keyword>
<comment type="subcellular location">
    <subcellularLocation>
        <location evidence="1">Cell inner membrane</location>
        <topology evidence="1">Multi-pass membrane protein</topology>
    </subcellularLocation>
</comment>
<dbReference type="InterPro" id="IPR004089">
    <property type="entry name" value="MCPsignal_dom"/>
</dbReference>
<dbReference type="SMART" id="SM00304">
    <property type="entry name" value="HAMP"/>
    <property type="match status" value="1"/>
</dbReference>
<proteinExistence type="inferred from homology"/>
<comment type="caution">
    <text evidence="10">The sequence shown here is derived from an EMBL/GenBank/DDBJ whole genome shotgun (WGS) entry which is preliminary data.</text>
</comment>
<dbReference type="PROSITE" id="PS50192">
    <property type="entry name" value="T_SNARE"/>
    <property type="match status" value="1"/>
</dbReference>
<keyword evidence="6" id="KW-0812">Transmembrane</keyword>
<dbReference type="PANTHER" id="PTHR32089">
    <property type="entry name" value="METHYL-ACCEPTING CHEMOTAXIS PROTEIN MCPB"/>
    <property type="match status" value="1"/>
</dbReference>
<dbReference type="Pfam" id="PF05227">
    <property type="entry name" value="CHASE3"/>
    <property type="match status" value="1"/>
</dbReference>
<dbReference type="CDD" id="cd19410">
    <property type="entry name" value="HK9-like_sensor"/>
    <property type="match status" value="1"/>
</dbReference>
<dbReference type="PANTHER" id="PTHR32089:SF112">
    <property type="entry name" value="LYSOZYME-LIKE PROTEIN-RELATED"/>
    <property type="match status" value="1"/>
</dbReference>
<evidence type="ECO:0000256" key="5">
    <source>
        <dbReference type="PROSITE-ProRule" id="PRU00284"/>
    </source>
</evidence>
<evidence type="ECO:0000313" key="10">
    <source>
        <dbReference type="EMBL" id="NYZ24431.1"/>
    </source>
</evidence>
<keyword evidence="2" id="KW-0997">Cell inner membrane</keyword>
<organism evidence="10 11">
    <name type="scientific">Azospirillum oleiclasticum</name>
    <dbReference type="NCBI Taxonomy" id="2735135"/>
    <lineage>
        <taxon>Bacteria</taxon>
        <taxon>Pseudomonadati</taxon>
        <taxon>Pseudomonadota</taxon>
        <taxon>Alphaproteobacteria</taxon>
        <taxon>Rhodospirillales</taxon>
        <taxon>Azospirillaceae</taxon>
        <taxon>Azospirillum</taxon>
    </lineage>
</organism>
<keyword evidence="6" id="KW-0472">Membrane</keyword>
<dbReference type="Gene3D" id="6.10.340.10">
    <property type="match status" value="1"/>
</dbReference>
<dbReference type="SUPFAM" id="SSF58104">
    <property type="entry name" value="Methyl-accepting chemotaxis protein (MCP) signaling domain"/>
    <property type="match status" value="1"/>
</dbReference>
<dbReference type="PROSITE" id="PS50885">
    <property type="entry name" value="HAMP"/>
    <property type="match status" value="1"/>
</dbReference>
<evidence type="ECO:0000259" key="7">
    <source>
        <dbReference type="PROSITE" id="PS50111"/>
    </source>
</evidence>
<dbReference type="Gene3D" id="1.10.287.950">
    <property type="entry name" value="Methyl-accepting chemotaxis protein"/>
    <property type="match status" value="1"/>
</dbReference>
<gene>
    <name evidence="10" type="ORF">HND93_32405</name>
</gene>
<dbReference type="Pfam" id="PF00015">
    <property type="entry name" value="MCPsignal"/>
    <property type="match status" value="1"/>
</dbReference>
<dbReference type="Pfam" id="PF00672">
    <property type="entry name" value="HAMP"/>
    <property type="match status" value="1"/>
</dbReference>
<protein>
    <submittedName>
        <fullName evidence="10">HAMP domain-containing protein</fullName>
    </submittedName>
</protein>
<feature type="domain" description="HAMP" evidence="9">
    <location>
        <begin position="212"/>
        <end position="265"/>
    </location>
</feature>
<name>A0ABX2TJ98_9PROT</name>
<dbReference type="SMART" id="SM00283">
    <property type="entry name" value="MA"/>
    <property type="match status" value="1"/>
</dbReference>
<reference evidence="10 11" key="1">
    <citation type="submission" date="2020-05" db="EMBL/GenBank/DDBJ databases">
        <title>Azospirillum oleiclasticum sp. nov, a nitrogen-fixing and heavy crude oil-emulsifying bacterium isolated from the crude oil of Yumen Oilfield.</title>
        <authorList>
            <person name="Wu D."/>
            <person name="Cai M."/>
            <person name="Zhang X."/>
        </authorList>
    </citation>
    <scope>NUCLEOTIDE SEQUENCE [LARGE SCALE GENOMIC DNA]</scope>
    <source>
        <strain evidence="10 11">ROY-1-1-2</strain>
    </source>
</reference>
<dbReference type="InterPro" id="IPR003660">
    <property type="entry name" value="HAMP_dom"/>
</dbReference>